<dbReference type="CDD" id="cd09272">
    <property type="entry name" value="RNase_HI_RT_Ty1"/>
    <property type="match status" value="1"/>
</dbReference>
<feature type="compositionally biased region" description="Acidic residues" evidence="3">
    <location>
        <begin position="1004"/>
        <end position="1024"/>
    </location>
</feature>
<dbReference type="Pfam" id="PF22936">
    <property type="entry name" value="Pol_BBD"/>
    <property type="match status" value="1"/>
</dbReference>
<feature type="domain" description="Integrase catalytic" evidence="4">
    <location>
        <begin position="581"/>
        <end position="746"/>
    </location>
</feature>
<feature type="region of interest" description="Disordered" evidence="3">
    <location>
        <begin position="989"/>
        <end position="1136"/>
    </location>
</feature>
<keyword evidence="1" id="KW-0963">Cytoplasm</keyword>
<dbReference type="RefSeq" id="XP_049263351.1">
    <property type="nucleotide sequence ID" value="XM_049407207.1"/>
</dbReference>
<evidence type="ECO:0000259" key="4">
    <source>
        <dbReference type="PROSITE" id="PS50994"/>
    </source>
</evidence>
<dbReference type="PANTHER" id="PTHR11439:SF463">
    <property type="entry name" value="REVERSE TRANSCRIPTASE TY1_COPIA-TYPE DOMAIN-CONTAINING PROTEIN"/>
    <property type="match status" value="1"/>
</dbReference>
<dbReference type="InterPro" id="IPR054722">
    <property type="entry name" value="PolX-like_BBD"/>
</dbReference>
<feature type="coiled-coil region" evidence="2">
    <location>
        <begin position="2"/>
        <end position="29"/>
    </location>
</feature>
<evidence type="ECO:0000256" key="3">
    <source>
        <dbReference type="SAM" id="MobiDB-lite"/>
    </source>
</evidence>
<dbReference type="InterPro" id="IPR001584">
    <property type="entry name" value="Integrase_cat-core"/>
</dbReference>
<dbReference type="InterPro" id="IPR013103">
    <property type="entry name" value="RVT_2"/>
</dbReference>
<organism evidence="5 6">
    <name type="scientific">[Candida] subhashii</name>
    <dbReference type="NCBI Taxonomy" id="561895"/>
    <lineage>
        <taxon>Eukaryota</taxon>
        <taxon>Fungi</taxon>
        <taxon>Dikarya</taxon>
        <taxon>Ascomycota</taxon>
        <taxon>Saccharomycotina</taxon>
        <taxon>Pichiomycetes</taxon>
        <taxon>Debaryomycetaceae</taxon>
        <taxon>Spathaspora</taxon>
    </lineage>
</organism>
<dbReference type="PANTHER" id="PTHR11439">
    <property type="entry name" value="GAG-POL-RELATED RETROTRANSPOSON"/>
    <property type="match status" value="1"/>
</dbReference>
<keyword evidence="6" id="KW-1185">Reference proteome</keyword>
<dbReference type="EMBL" id="JAGSYN010000146">
    <property type="protein sequence ID" value="KAG7663119.1"/>
    <property type="molecule type" value="Genomic_DNA"/>
</dbReference>
<evidence type="ECO:0000313" key="5">
    <source>
        <dbReference type="EMBL" id="KAG7663119.1"/>
    </source>
</evidence>
<dbReference type="Pfam" id="PF07727">
    <property type="entry name" value="RVT_2"/>
    <property type="match status" value="1"/>
</dbReference>
<evidence type="ECO:0000256" key="2">
    <source>
        <dbReference type="SAM" id="Coils"/>
    </source>
</evidence>
<protein>
    <recommendedName>
        <fullName evidence="4">Integrase catalytic domain-containing protein</fullName>
    </recommendedName>
</protein>
<dbReference type="Proteomes" id="UP000694255">
    <property type="component" value="Unassembled WGS sequence"/>
</dbReference>
<feature type="compositionally biased region" description="Polar residues" evidence="3">
    <location>
        <begin position="1030"/>
        <end position="1042"/>
    </location>
</feature>
<name>A0A8J5Q9F7_9ASCO</name>
<comment type="caution">
    <text evidence="5">The sequence shown here is derived from an EMBL/GenBank/DDBJ whole genome shotgun (WGS) entry which is preliminary data.</text>
</comment>
<gene>
    <name evidence="5" type="ORF">J8A68_003359</name>
</gene>
<sequence length="1961" mass="225170">MSAEKDLEIKRLREEVEKLRVQARPLASELDIMNFVTKKFCKHLDELKELKQLTSSSNMIARKWKELFSKLDERLKNLVEAMILVEGNDFDTDNLEIPTIQNVIFRGDDLKVFVKCAVSEFTDFIYANVHKNIIEGRKDVIKAVKEYLDDFTDTNVPQRMMTILIEMHNESMFFNCNFTDILGRDERFENNTNCDVTKFIYNQLDRHDFHARMFYIAYKDMVYQTLLDIYVAHYHEYKKGSDAKYTVKEIVKEVRAKAEFAIELHKSNASKKNGSKIVNNVVSLPKLPYQQKKTVNPPSKETKVGKTTKKTILNANFDLKKYNRKNPGTDLLTYDSGANVSCVSNPRLLINLKNTNAEIHTADGTALKSRKYGDLKIQVNGADVILKDVYCIEGLKFNLIAARNFDVSGKALLIGGGCIHLFDEELSEPVVVAKVTKDIELYQGPQSGKLLMDIDQESITTRIVDSYIVVGKLFDSDFSKEELTTRKKHIPKKKVINNMAMGNKYVTVYNLPQVIADPHGRKTLYNYHIQFSHMSLERLLMLKKRGFLHSTTSTSIEEKSKVLNCPLCKASNARETSHNNSSDEPIDRNQKVVSDTMGPFTSYLKKYYITTLQDCKSTYMEIFVTTTKAVTNQLVERLQVWQNRFPTLRIRSFRSDNALEMPGNEVLGKLGILKDEIPNHSPELNGSAEAANKVLLTNIRKVAMNFRPSVLKLFPHIAQYANDIKNHSPRRGLDGYTPYQVYYDRPNYMLNIMQFGIDVIVKCSNRQEAKRFGLNVKEKSYPMAAYGTLLGFGQQNKSFKVMLSAPGYPVVLTPNVRPMNSMHVMNKYLDDITNEEAAAFDIAFQQLQEYVTAQDFKKVKTIPKQMRPTDWRINFRNVNEQYEDEENEGQMMNMENVHNTTTQIPYNYDANSQYPQFGTFQVPQTNGRSLMEQIREDTNNIFGKQIVNSRSQINESNRMNIDEDDNETIIADTDSESEDLVEYPDAIAHNSEFPPDLSKQFQGEETENDEIEDDQTDEDEEDESQNNTEANATDRSAHQSIEATPEEFETVNKSEKVSYAYDNTGTVPTGERSVDLDELNQGNGEIKPDLQETQPLERPSEDEEINISHTPILSEPESNNEEALAPRQYAESSNYQVPTTEEINSNLDDLTHLNARIQETTDRIEQIIKKKKKKPPHPNFDIQHTLKKSMKMLEYEKEKETKNSETHIAEELTKEPTDPVEDLEKAIQANWGAIKEHRRQLTAAEEARIADELTEALHKEPPDPVEDLQQELNKNHGLIRQARIKAVADEEARIAEALLTNSNDEGDIISELDKELAEIRGEETHIIKHVDIDSKPENKATHYKYIPERNTVKRSRIYEPNEFSKVHVGEQNEPEEYRTRSGRIVRKPKRFLNHLNMYLNSVVESVDMNDPKWKKAITDEYMKLKKMNVYEIVDIPKNAKPIPTRFVHTQKDEDLKGDFVKSRIVVQGFRQVEGVDFDPERISSPVVGLGSVKLLFAIATTHNLLVHQLDVSSAYLHAELTNKTPVYAKPPRGYVPKGFEVPEGKCWKLKKSLYGLKQSGFEWYTHFTKILLNMKMKQCHHEKAMFHYETKKGTKLIVALYVDDVLIAASNEKMIQKFVSLLEDKFDLKYFGEVSEYLGTTFKKTEQGYEIHQEKYVNDVVQRFKLDEITHDKRIPWIPKEYSRDKVVKSTDKENDFQKVEPPEPLSETEKKAFMKGVGTLNWLVLNTRADLSCITQKLATKMSNPSKDDLNKLWYAMGYLKCHRNFKLTYNRGKLSESESILECFCDASFAPDKDRRSVTGYAIYYNGNLIDYGTKKQPKISDSAAAAEMLALDTAVKRLNKLKSIIEDLGYSVNKTHVYEDNEAVITILNNDYFHTHTPLDITYKSLQEKLGKEFTISYIRSEENLADALTKCLHAPKFNEMMSKILDRPDLNGEAFNPSKLGKIPVDANGFEINTEGQ</sequence>
<evidence type="ECO:0000256" key="1">
    <source>
        <dbReference type="ARBA" id="ARBA00022490"/>
    </source>
</evidence>
<accession>A0A8J5Q9F7</accession>
<dbReference type="OrthoDB" id="4026416at2759"/>
<proteinExistence type="predicted"/>
<keyword evidence="2" id="KW-0175">Coiled coil</keyword>
<dbReference type="GO" id="GO:0015074">
    <property type="term" value="P:DNA integration"/>
    <property type="evidence" value="ECO:0007669"/>
    <property type="project" value="InterPro"/>
</dbReference>
<dbReference type="GeneID" id="73470160"/>
<dbReference type="PROSITE" id="PS50994">
    <property type="entry name" value="INTEGRASE"/>
    <property type="match status" value="1"/>
</dbReference>
<evidence type="ECO:0000313" key="6">
    <source>
        <dbReference type="Proteomes" id="UP000694255"/>
    </source>
</evidence>
<reference evidence="5 6" key="1">
    <citation type="journal article" date="2021" name="DNA Res.">
        <title>Genome analysis of Candida subhashii reveals its hybrid nature and dual mitochondrial genome conformations.</title>
        <authorList>
            <person name="Mixao V."/>
            <person name="Hegedusova E."/>
            <person name="Saus E."/>
            <person name="Pryszcz L.P."/>
            <person name="Cillingova A."/>
            <person name="Nosek J."/>
            <person name="Gabaldon T."/>
        </authorList>
    </citation>
    <scope>NUCLEOTIDE SEQUENCE [LARGE SCALE GENOMIC DNA]</scope>
    <source>
        <strain evidence="5 6">CBS 10753</strain>
    </source>
</reference>